<sequence length="100" mass="11318">MSTMRKEGCPVTSQMLRCKALEVAADEGLAPEKFKASHSRRRRFMRRHKRSIRTRTRQGQTTPEDAEAAKAKFIADVRAAIIEHGITTVYNVDQTGEELS</sequence>
<dbReference type="Gene3D" id="1.10.10.60">
    <property type="entry name" value="Homeodomain-like"/>
    <property type="match status" value="1"/>
</dbReference>
<dbReference type="Proteomes" id="UP000002640">
    <property type="component" value="Unassembled WGS sequence"/>
</dbReference>
<proteinExistence type="predicted"/>
<evidence type="ECO:0000313" key="4">
    <source>
        <dbReference type="Proteomes" id="UP000002640"/>
    </source>
</evidence>
<dbReference type="GO" id="GO:0003677">
    <property type="term" value="F:DNA binding"/>
    <property type="evidence" value="ECO:0007669"/>
    <property type="project" value="UniProtKB-KW"/>
</dbReference>
<keyword evidence="1" id="KW-0238">DNA-binding</keyword>
<dbReference type="RefSeq" id="XP_009527702.1">
    <property type="nucleotide sequence ID" value="XM_009529407.1"/>
</dbReference>
<feature type="domain" description="HTH CENPB-type" evidence="2">
    <location>
        <begin position="1"/>
        <end position="54"/>
    </location>
</feature>
<dbReference type="Pfam" id="PF03221">
    <property type="entry name" value="HTH_Tnp_Tc5"/>
    <property type="match status" value="1"/>
</dbReference>
<dbReference type="GeneID" id="20646460"/>
<dbReference type="InterPro" id="IPR006600">
    <property type="entry name" value="HTH_CenpB_DNA-bd_dom"/>
</dbReference>
<dbReference type="InParanoid" id="G4ZH19"/>
<dbReference type="KEGG" id="psoj:PHYSODRAFT_332388"/>
<gene>
    <name evidence="3" type="ORF">PHYSODRAFT_332388</name>
</gene>
<organism evidence="3 4">
    <name type="scientific">Phytophthora sojae (strain P6497)</name>
    <name type="common">Soybean stem and root rot agent</name>
    <name type="synonym">Phytophthora megasperma f. sp. glycines</name>
    <dbReference type="NCBI Taxonomy" id="1094619"/>
    <lineage>
        <taxon>Eukaryota</taxon>
        <taxon>Sar</taxon>
        <taxon>Stramenopiles</taxon>
        <taxon>Oomycota</taxon>
        <taxon>Peronosporomycetes</taxon>
        <taxon>Peronosporales</taxon>
        <taxon>Peronosporaceae</taxon>
        <taxon>Phytophthora</taxon>
    </lineage>
</organism>
<dbReference type="AlphaFoldDB" id="G4ZH19"/>
<dbReference type="PROSITE" id="PS51253">
    <property type="entry name" value="HTH_CENPB"/>
    <property type="match status" value="1"/>
</dbReference>
<dbReference type="EMBL" id="JH159154">
    <property type="protein sequence ID" value="EGZ18644.1"/>
    <property type="molecule type" value="Genomic_DNA"/>
</dbReference>
<evidence type="ECO:0000256" key="1">
    <source>
        <dbReference type="ARBA" id="ARBA00023125"/>
    </source>
</evidence>
<protein>
    <recommendedName>
        <fullName evidence="2">HTH CENPB-type domain-containing protein</fullName>
    </recommendedName>
</protein>
<name>G4ZH19_PHYSP</name>
<evidence type="ECO:0000313" key="3">
    <source>
        <dbReference type="EMBL" id="EGZ18644.1"/>
    </source>
</evidence>
<reference evidence="3 4" key="1">
    <citation type="journal article" date="2006" name="Science">
        <title>Phytophthora genome sequences uncover evolutionary origins and mechanisms of pathogenesis.</title>
        <authorList>
            <person name="Tyler B.M."/>
            <person name="Tripathy S."/>
            <person name="Zhang X."/>
            <person name="Dehal P."/>
            <person name="Jiang R.H."/>
            <person name="Aerts A."/>
            <person name="Arredondo F.D."/>
            <person name="Baxter L."/>
            <person name="Bensasson D."/>
            <person name="Beynon J.L."/>
            <person name="Chapman J."/>
            <person name="Damasceno C.M."/>
            <person name="Dorrance A.E."/>
            <person name="Dou D."/>
            <person name="Dickerman A.W."/>
            <person name="Dubchak I.L."/>
            <person name="Garbelotto M."/>
            <person name="Gijzen M."/>
            <person name="Gordon S.G."/>
            <person name="Govers F."/>
            <person name="Grunwald N.J."/>
            <person name="Huang W."/>
            <person name="Ivors K.L."/>
            <person name="Jones R.W."/>
            <person name="Kamoun S."/>
            <person name="Krampis K."/>
            <person name="Lamour K.H."/>
            <person name="Lee M.K."/>
            <person name="McDonald W.H."/>
            <person name="Medina M."/>
            <person name="Meijer H.J."/>
            <person name="Nordberg E.K."/>
            <person name="Maclean D.J."/>
            <person name="Ospina-Giraldo M.D."/>
            <person name="Morris P.F."/>
            <person name="Phuntumart V."/>
            <person name="Putnam N.H."/>
            <person name="Rash S."/>
            <person name="Rose J.K."/>
            <person name="Sakihama Y."/>
            <person name="Salamov A.A."/>
            <person name="Savidor A."/>
            <person name="Scheuring C.F."/>
            <person name="Smith B.M."/>
            <person name="Sobral B.W."/>
            <person name="Terry A."/>
            <person name="Torto-Alalibo T.A."/>
            <person name="Win J."/>
            <person name="Xu Z."/>
            <person name="Zhang H."/>
            <person name="Grigoriev I.V."/>
            <person name="Rokhsar D.S."/>
            <person name="Boore J.L."/>
        </authorList>
    </citation>
    <scope>NUCLEOTIDE SEQUENCE [LARGE SCALE GENOMIC DNA]</scope>
    <source>
        <strain evidence="3 4">P6497</strain>
    </source>
</reference>
<keyword evidence="4" id="KW-1185">Reference proteome</keyword>
<accession>G4ZH19</accession>
<evidence type="ECO:0000259" key="2">
    <source>
        <dbReference type="PROSITE" id="PS51253"/>
    </source>
</evidence>
<dbReference type="SMR" id="G4ZH19"/>